<feature type="disulfide bond" evidence="6">
    <location>
        <begin position="300"/>
        <end position="321"/>
    </location>
</feature>
<dbReference type="SMART" id="SM00409">
    <property type="entry name" value="IG"/>
    <property type="match status" value="1"/>
</dbReference>
<dbReference type="FunFam" id="3.10.100.10:FF:000002">
    <property type="entry name" value="Hyaluronan proteoglycan link protein 1"/>
    <property type="match status" value="2"/>
</dbReference>
<dbReference type="SUPFAM" id="SSF48726">
    <property type="entry name" value="Immunoglobulin"/>
    <property type="match status" value="1"/>
</dbReference>
<reference evidence="9" key="2">
    <citation type="submission" date="2025-08" db="UniProtKB">
        <authorList>
            <consortium name="Ensembl"/>
        </authorList>
    </citation>
    <scope>IDENTIFICATION</scope>
</reference>
<dbReference type="SUPFAM" id="SSF56436">
    <property type="entry name" value="C-type lectin-like"/>
    <property type="match status" value="2"/>
</dbReference>
<dbReference type="GO" id="GO:0045202">
    <property type="term" value="C:synapse"/>
    <property type="evidence" value="ECO:0007669"/>
    <property type="project" value="TreeGrafter"/>
</dbReference>
<proteinExistence type="predicted"/>
<dbReference type="Gene3D" id="2.60.40.10">
    <property type="entry name" value="Immunoglobulins"/>
    <property type="match status" value="1"/>
</dbReference>
<dbReference type="GO" id="GO:0005540">
    <property type="term" value="F:hyaluronic acid binding"/>
    <property type="evidence" value="ECO:0007669"/>
    <property type="project" value="InterPro"/>
</dbReference>
<dbReference type="Pfam" id="PF07686">
    <property type="entry name" value="V-set"/>
    <property type="match status" value="1"/>
</dbReference>
<keyword evidence="10" id="KW-1185">Reference proteome</keyword>
<dbReference type="InterPro" id="IPR003599">
    <property type="entry name" value="Ig_sub"/>
</dbReference>
<dbReference type="InterPro" id="IPR013106">
    <property type="entry name" value="Ig_V-set"/>
</dbReference>
<dbReference type="SMART" id="SM00445">
    <property type="entry name" value="LINK"/>
    <property type="match status" value="2"/>
</dbReference>
<evidence type="ECO:0000313" key="9">
    <source>
        <dbReference type="Ensembl" id="ENSMMDP00005006835.1"/>
    </source>
</evidence>
<dbReference type="InterPro" id="IPR016186">
    <property type="entry name" value="C-type_lectin-like/link_sf"/>
</dbReference>
<dbReference type="GO" id="GO:0072534">
    <property type="term" value="C:perineuronal net"/>
    <property type="evidence" value="ECO:0007669"/>
    <property type="project" value="TreeGrafter"/>
</dbReference>
<dbReference type="PROSITE" id="PS50963">
    <property type="entry name" value="LINK_2"/>
    <property type="match status" value="2"/>
</dbReference>
<feature type="chain" id="PRO_5025652753" description="Link domain-containing protein" evidence="7">
    <location>
        <begin position="28"/>
        <end position="441"/>
    </location>
</feature>
<dbReference type="CDD" id="cd03517">
    <property type="entry name" value="Link_domain_CSPGs_modules_1_3"/>
    <property type="match status" value="1"/>
</dbReference>
<reference evidence="9" key="1">
    <citation type="submission" date="2019-06" db="EMBL/GenBank/DDBJ databases">
        <authorList>
            <consortium name="Wellcome Sanger Institute Data Sharing"/>
        </authorList>
    </citation>
    <scope>NUCLEOTIDE SEQUENCE [LARGE SCALE GENOMIC DNA]</scope>
</reference>
<feature type="domain" description="Link" evidence="8">
    <location>
        <begin position="156"/>
        <end position="251"/>
    </location>
</feature>
<evidence type="ECO:0000256" key="4">
    <source>
        <dbReference type="ARBA" id="ARBA00023157"/>
    </source>
</evidence>
<accession>A0A667WN71</accession>
<dbReference type="InterPro" id="IPR013783">
    <property type="entry name" value="Ig-like_fold"/>
</dbReference>
<dbReference type="PANTHER" id="PTHR22804">
    <property type="entry name" value="AGGRECAN/VERSICAN PROTEOGLYCAN"/>
    <property type="match status" value="1"/>
</dbReference>
<dbReference type="InterPro" id="IPR036179">
    <property type="entry name" value="Ig-like_dom_sf"/>
</dbReference>
<evidence type="ECO:0000256" key="7">
    <source>
        <dbReference type="SAM" id="SignalP"/>
    </source>
</evidence>
<comment type="subcellular location">
    <subcellularLocation>
        <location evidence="1">Secreted</location>
    </subcellularLocation>
</comment>
<dbReference type="GO" id="GO:0002052">
    <property type="term" value="P:positive regulation of neuroblast proliferation"/>
    <property type="evidence" value="ECO:0007669"/>
    <property type="project" value="TreeGrafter"/>
</dbReference>
<dbReference type="GeneTree" id="ENSGT00940000158649"/>
<feature type="disulfide bond" evidence="6">
    <location>
        <begin position="202"/>
        <end position="223"/>
    </location>
</feature>
<reference evidence="9" key="3">
    <citation type="submission" date="2025-09" db="UniProtKB">
        <authorList>
            <consortium name="Ensembl"/>
        </authorList>
    </citation>
    <scope>IDENTIFICATION</scope>
</reference>
<feature type="domain" description="Link" evidence="8">
    <location>
        <begin position="257"/>
        <end position="350"/>
    </location>
</feature>
<dbReference type="GO" id="GO:0010001">
    <property type="term" value="P:glial cell differentiation"/>
    <property type="evidence" value="ECO:0007669"/>
    <property type="project" value="TreeGrafter"/>
</dbReference>
<evidence type="ECO:0000256" key="5">
    <source>
        <dbReference type="ARBA" id="ARBA00023319"/>
    </source>
</evidence>
<dbReference type="GO" id="GO:0005615">
    <property type="term" value="C:extracellular space"/>
    <property type="evidence" value="ECO:0007669"/>
    <property type="project" value="TreeGrafter"/>
</dbReference>
<evidence type="ECO:0000256" key="3">
    <source>
        <dbReference type="ARBA" id="ARBA00022737"/>
    </source>
</evidence>
<dbReference type="GO" id="GO:0001501">
    <property type="term" value="P:skeletal system development"/>
    <property type="evidence" value="ECO:0007669"/>
    <property type="project" value="TreeGrafter"/>
</dbReference>
<evidence type="ECO:0000256" key="1">
    <source>
        <dbReference type="ARBA" id="ARBA00004613"/>
    </source>
</evidence>
<dbReference type="AlphaFoldDB" id="A0A667WN71"/>
<dbReference type="GO" id="GO:0007155">
    <property type="term" value="P:cell adhesion"/>
    <property type="evidence" value="ECO:0007669"/>
    <property type="project" value="InterPro"/>
</dbReference>
<keyword evidence="4 6" id="KW-1015">Disulfide bond</keyword>
<evidence type="ECO:0000313" key="10">
    <source>
        <dbReference type="Proteomes" id="UP000472263"/>
    </source>
</evidence>
<protein>
    <recommendedName>
        <fullName evidence="8">Link domain-containing protein</fullName>
    </recommendedName>
</protein>
<keyword evidence="5" id="KW-0393">Immunoglobulin domain</keyword>
<dbReference type="Pfam" id="PF00193">
    <property type="entry name" value="Xlink"/>
    <property type="match status" value="2"/>
</dbReference>
<dbReference type="InterPro" id="IPR000538">
    <property type="entry name" value="Link_dom"/>
</dbReference>
<comment type="caution">
    <text evidence="6">Lacks conserved residue(s) required for the propagation of feature annotation.</text>
</comment>
<keyword evidence="3" id="KW-0677">Repeat</keyword>
<dbReference type="PANTHER" id="PTHR22804:SF24">
    <property type="entry name" value="NEUROCAN CORE PROTEIN"/>
    <property type="match status" value="1"/>
</dbReference>
<feature type="signal peptide" evidence="7">
    <location>
        <begin position="1"/>
        <end position="27"/>
    </location>
</feature>
<sequence>HKVVTFGGFKVMFLLVMQLPWLHRACATSSIVNMRRVTHPTVRETLAGRALLPCVFTLQASSTGQPPHILWTLLRQPAGAPRGPVEQTVLSARGDVIKVNKAFIGRVRMPGYTANPLNATMEIHGLRTNDSGTYHCQVVMGNNYERDVVPLVVSGVVFHYQAPSTRYALSFADAQRACQDNLAQIATPVQLWAAYYDGFASCAAGWLEDQTVRYSVQLPELGCYGHKEYSAGVRNYGKRDPNELFDVYCYARELDGEVFHTSVPGRLSLSSASDRCVSLGGQLATVGQLYLAWKAGLDSCAPGWLSDGSVRYPVTWPRPDCGGDRPGIRTITPTSAPDNTTALYDAYCYRDTTLDTILQQLPRQRQISATCLLGNVKKTSSISKIYTSLWKPWSYLAGSSNADSPGTDSPSLATEQTTTNRGCTFVYGYRMCSSVIHSISQ</sequence>
<dbReference type="Gene3D" id="3.10.100.10">
    <property type="entry name" value="Mannose-Binding Protein A, subunit A"/>
    <property type="match status" value="2"/>
</dbReference>
<organism evidence="9 10">
    <name type="scientific">Myripristis murdjan</name>
    <name type="common">pinecone soldierfish</name>
    <dbReference type="NCBI Taxonomy" id="586833"/>
    <lineage>
        <taxon>Eukaryota</taxon>
        <taxon>Metazoa</taxon>
        <taxon>Chordata</taxon>
        <taxon>Craniata</taxon>
        <taxon>Vertebrata</taxon>
        <taxon>Euteleostomi</taxon>
        <taxon>Actinopterygii</taxon>
        <taxon>Neopterygii</taxon>
        <taxon>Teleostei</taxon>
        <taxon>Neoteleostei</taxon>
        <taxon>Acanthomorphata</taxon>
        <taxon>Holocentriformes</taxon>
        <taxon>Holocentridae</taxon>
        <taxon>Myripristis</taxon>
    </lineage>
</organism>
<dbReference type="Ensembl" id="ENSMMDT00005007012.1">
    <property type="protein sequence ID" value="ENSMMDP00005006835.1"/>
    <property type="gene ID" value="ENSMMDG00005003736.1"/>
</dbReference>
<dbReference type="InterPro" id="IPR016187">
    <property type="entry name" value="CTDL_fold"/>
</dbReference>
<dbReference type="PRINTS" id="PR01265">
    <property type="entry name" value="LINKMODULE"/>
</dbReference>
<dbReference type="PROSITE" id="PS01241">
    <property type="entry name" value="LINK_1"/>
    <property type="match status" value="1"/>
</dbReference>
<dbReference type="InterPro" id="IPR050691">
    <property type="entry name" value="Hyaluronan_bind_Proteoglycan"/>
</dbReference>
<evidence type="ECO:0000256" key="6">
    <source>
        <dbReference type="PROSITE-ProRule" id="PRU00323"/>
    </source>
</evidence>
<keyword evidence="7" id="KW-0732">Signal</keyword>
<dbReference type="GO" id="GO:0007417">
    <property type="term" value="P:central nervous system development"/>
    <property type="evidence" value="ECO:0007669"/>
    <property type="project" value="TreeGrafter"/>
</dbReference>
<evidence type="ECO:0000256" key="2">
    <source>
        <dbReference type="ARBA" id="ARBA00022525"/>
    </source>
</evidence>
<dbReference type="Proteomes" id="UP000472263">
    <property type="component" value="Chromosome 17"/>
</dbReference>
<evidence type="ECO:0000259" key="8">
    <source>
        <dbReference type="PROSITE" id="PS50963"/>
    </source>
</evidence>
<dbReference type="InParanoid" id="A0A667WN71"/>
<name>A0A667WN71_9TELE</name>
<keyword evidence="2" id="KW-0964">Secreted</keyword>